<keyword evidence="2" id="KW-1185">Reference proteome</keyword>
<proteinExistence type="predicted"/>
<evidence type="ECO:0008006" key="3">
    <source>
        <dbReference type="Google" id="ProtNLM"/>
    </source>
</evidence>
<accession>A0ABP7QZK1</accession>
<sequence length="199" mass="22626">MAKQKRVFSIGLIGENPNDSNALVALLKQRYEGRFAFTYLGKHRTGDQLSNPKMLRVLQTEFAAKQPALVIYIRDLDALASSTTKWQQRQAEFAKIKQIVGEEALFLLHVYQFEALILADIDAFNRQYRVSYSVKGDPTMVEKPKQKLMSATDKPKAARQYHENDSAEIAAKLDYAKLVKNCGYFRDFDAAFAAKLPKQ</sequence>
<dbReference type="Proteomes" id="UP001501556">
    <property type="component" value="Unassembled WGS sequence"/>
</dbReference>
<name>A0ABP7QZK1_9BACT</name>
<gene>
    <name evidence="1" type="ORF">GCM10022407_38670</name>
</gene>
<dbReference type="Pfam" id="PF14103">
    <property type="entry name" value="DUF4276"/>
    <property type="match status" value="1"/>
</dbReference>
<organism evidence="1 2">
    <name type="scientific">Hymenobacter antarcticus</name>
    <dbReference type="NCBI Taxonomy" id="486270"/>
    <lineage>
        <taxon>Bacteria</taxon>
        <taxon>Pseudomonadati</taxon>
        <taxon>Bacteroidota</taxon>
        <taxon>Cytophagia</taxon>
        <taxon>Cytophagales</taxon>
        <taxon>Hymenobacteraceae</taxon>
        <taxon>Hymenobacter</taxon>
    </lineage>
</organism>
<reference evidence="2" key="1">
    <citation type="journal article" date="2019" name="Int. J. Syst. Evol. Microbiol.">
        <title>The Global Catalogue of Microorganisms (GCM) 10K type strain sequencing project: providing services to taxonomists for standard genome sequencing and annotation.</title>
        <authorList>
            <consortium name="The Broad Institute Genomics Platform"/>
            <consortium name="The Broad Institute Genome Sequencing Center for Infectious Disease"/>
            <person name="Wu L."/>
            <person name="Ma J."/>
        </authorList>
    </citation>
    <scope>NUCLEOTIDE SEQUENCE [LARGE SCALE GENOMIC DNA]</scope>
    <source>
        <strain evidence="2">JCM 17217</strain>
    </source>
</reference>
<dbReference type="EMBL" id="BAABDI010000039">
    <property type="protein sequence ID" value="GAA3990408.1"/>
    <property type="molecule type" value="Genomic_DNA"/>
</dbReference>
<dbReference type="InterPro" id="IPR025455">
    <property type="entry name" value="DUF4276"/>
</dbReference>
<evidence type="ECO:0000313" key="2">
    <source>
        <dbReference type="Proteomes" id="UP001501556"/>
    </source>
</evidence>
<dbReference type="RefSeq" id="WP_345127110.1">
    <property type="nucleotide sequence ID" value="NZ_BAABDI010000039.1"/>
</dbReference>
<comment type="caution">
    <text evidence="1">The sequence shown here is derived from an EMBL/GenBank/DDBJ whole genome shotgun (WGS) entry which is preliminary data.</text>
</comment>
<evidence type="ECO:0000313" key="1">
    <source>
        <dbReference type="EMBL" id="GAA3990408.1"/>
    </source>
</evidence>
<protein>
    <recommendedName>
        <fullName evidence="3">DUF4276 family protein</fullName>
    </recommendedName>
</protein>